<dbReference type="Proteomes" id="UP001391051">
    <property type="component" value="Unassembled WGS sequence"/>
</dbReference>
<gene>
    <name evidence="1" type="ORF">PG986_011296</name>
</gene>
<dbReference type="GeneID" id="92080580"/>
<name>A0ABR1Q4V8_9PEZI</name>
<keyword evidence="2" id="KW-1185">Reference proteome</keyword>
<accession>A0ABR1Q4V8</accession>
<evidence type="ECO:0000313" key="1">
    <source>
        <dbReference type="EMBL" id="KAK7946975.1"/>
    </source>
</evidence>
<sequence>MEEGARLRAPTAPALLVPAVHLLRPVAQWPVISGLKGRLRQSLLGTHIPNQERARIAREAVNRLTTTTADLRRLDTEVFLPAMSAGDIALVPSPPGGTLYSSFGEHYEFRSWAHSALFRLHAFCRIVMDRMLLDLHGLLGSVGLPTAILGNEEKRALGDETYELSRRIWLSHEHAMRYHPFGSAETPRHLTVSYEAGDAVERAFVMRALWDVNRYRTVTGTTVEEVWTEEKVLSDCMLLTGRVAI</sequence>
<proteinExistence type="predicted"/>
<organism evidence="1 2">
    <name type="scientific">Apiospora aurea</name>
    <dbReference type="NCBI Taxonomy" id="335848"/>
    <lineage>
        <taxon>Eukaryota</taxon>
        <taxon>Fungi</taxon>
        <taxon>Dikarya</taxon>
        <taxon>Ascomycota</taxon>
        <taxon>Pezizomycotina</taxon>
        <taxon>Sordariomycetes</taxon>
        <taxon>Xylariomycetidae</taxon>
        <taxon>Amphisphaeriales</taxon>
        <taxon>Apiosporaceae</taxon>
        <taxon>Apiospora</taxon>
    </lineage>
</organism>
<dbReference type="EMBL" id="JAQQWE010000007">
    <property type="protein sequence ID" value="KAK7946975.1"/>
    <property type="molecule type" value="Genomic_DNA"/>
</dbReference>
<evidence type="ECO:0000313" key="2">
    <source>
        <dbReference type="Proteomes" id="UP001391051"/>
    </source>
</evidence>
<protein>
    <submittedName>
        <fullName evidence="1">Uncharacterized protein</fullName>
    </submittedName>
</protein>
<comment type="caution">
    <text evidence="1">The sequence shown here is derived from an EMBL/GenBank/DDBJ whole genome shotgun (WGS) entry which is preliminary data.</text>
</comment>
<dbReference type="RefSeq" id="XP_066697009.1">
    <property type="nucleotide sequence ID" value="XM_066847518.1"/>
</dbReference>
<reference evidence="1 2" key="1">
    <citation type="submission" date="2023-01" db="EMBL/GenBank/DDBJ databases">
        <title>Analysis of 21 Apiospora genomes using comparative genomics revels a genus with tremendous synthesis potential of carbohydrate active enzymes and secondary metabolites.</title>
        <authorList>
            <person name="Sorensen T."/>
        </authorList>
    </citation>
    <scope>NUCLEOTIDE SEQUENCE [LARGE SCALE GENOMIC DNA]</scope>
    <source>
        <strain evidence="1 2">CBS 24483</strain>
    </source>
</reference>